<name>A0A0C9T9B4_PAXIN</name>
<protein>
    <submittedName>
        <fullName evidence="2">Uncharacterized protein</fullName>
    </submittedName>
</protein>
<dbReference type="HOGENOM" id="CLU_006824_2_1_1"/>
<accession>A0A0C9T9B4</accession>
<evidence type="ECO:0000313" key="2">
    <source>
        <dbReference type="EMBL" id="KIJ12215.1"/>
    </source>
</evidence>
<keyword evidence="3" id="KW-1185">Reference proteome</keyword>
<reference evidence="2 3" key="1">
    <citation type="submission" date="2014-06" db="EMBL/GenBank/DDBJ databases">
        <authorList>
            <consortium name="DOE Joint Genome Institute"/>
            <person name="Kuo A."/>
            <person name="Kohler A."/>
            <person name="Nagy L.G."/>
            <person name="Floudas D."/>
            <person name="Copeland A."/>
            <person name="Barry K.W."/>
            <person name="Cichocki N."/>
            <person name="Veneault-Fourrey C."/>
            <person name="LaButti K."/>
            <person name="Lindquist E.A."/>
            <person name="Lipzen A."/>
            <person name="Lundell T."/>
            <person name="Morin E."/>
            <person name="Murat C."/>
            <person name="Sun H."/>
            <person name="Tunlid A."/>
            <person name="Henrissat B."/>
            <person name="Grigoriev I.V."/>
            <person name="Hibbett D.S."/>
            <person name="Martin F."/>
            <person name="Nordberg H.P."/>
            <person name="Cantor M.N."/>
            <person name="Hua S.X."/>
        </authorList>
    </citation>
    <scope>NUCLEOTIDE SEQUENCE [LARGE SCALE GENOMIC DNA]</scope>
    <source>
        <strain evidence="2 3">ATCC 200175</strain>
    </source>
</reference>
<organism evidence="2 3">
    <name type="scientific">Paxillus involutus ATCC 200175</name>
    <dbReference type="NCBI Taxonomy" id="664439"/>
    <lineage>
        <taxon>Eukaryota</taxon>
        <taxon>Fungi</taxon>
        <taxon>Dikarya</taxon>
        <taxon>Basidiomycota</taxon>
        <taxon>Agaricomycotina</taxon>
        <taxon>Agaricomycetes</taxon>
        <taxon>Agaricomycetidae</taxon>
        <taxon>Boletales</taxon>
        <taxon>Paxilineae</taxon>
        <taxon>Paxillaceae</taxon>
        <taxon>Paxillus</taxon>
    </lineage>
</organism>
<dbReference type="Proteomes" id="UP000053647">
    <property type="component" value="Unassembled WGS sequence"/>
</dbReference>
<gene>
    <name evidence="2" type="ORF">PAXINDRAFT_83254</name>
</gene>
<proteinExistence type="predicted"/>
<evidence type="ECO:0000256" key="1">
    <source>
        <dbReference type="SAM" id="MobiDB-lite"/>
    </source>
</evidence>
<dbReference type="OrthoDB" id="3052721at2759"/>
<feature type="non-terminal residue" evidence="2">
    <location>
        <position position="1"/>
    </location>
</feature>
<reference evidence="3" key="2">
    <citation type="submission" date="2015-01" db="EMBL/GenBank/DDBJ databases">
        <title>Evolutionary Origins and Diversification of the Mycorrhizal Mutualists.</title>
        <authorList>
            <consortium name="DOE Joint Genome Institute"/>
            <consortium name="Mycorrhizal Genomics Consortium"/>
            <person name="Kohler A."/>
            <person name="Kuo A."/>
            <person name="Nagy L.G."/>
            <person name="Floudas D."/>
            <person name="Copeland A."/>
            <person name="Barry K.W."/>
            <person name="Cichocki N."/>
            <person name="Veneault-Fourrey C."/>
            <person name="LaButti K."/>
            <person name="Lindquist E.A."/>
            <person name="Lipzen A."/>
            <person name="Lundell T."/>
            <person name="Morin E."/>
            <person name="Murat C."/>
            <person name="Riley R."/>
            <person name="Ohm R."/>
            <person name="Sun H."/>
            <person name="Tunlid A."/>
            <person name="Henrissat B."/>
            <person name="Grigoriev I.V."/>
            <person name="Hibbett D.S."/>
            <person name="Martin F."/>
        </authorList>
    </citation>
    <scope>NUCLEOTIDE SEQUENCE [LARGE SCALE GENOMIC DNA]</scope>
    <source>
        <strain evidence="3">ATCC 200175</strain>
    </source>
</reference>
<evidence type="ECO:0000313" key="3">
    <source>
        <dbReference type="Proteomes" id="UP000053647"/>
    </source>
</evidence>
<dbReference type="EMBL" id="KN819367">
    <property type="protein sequence ID" value="KIJ12215.1"/>
    <property type="molecule type" value="Genomic_DNA"/>
</dbReference>
<feature type="region of interest" description="Disordered" evidence="1">
    <location>
        <begin position="656"/>
        <end position="694"/>
    </location>
</feature>
<dbReference type="AlphaFoldDB" id="A0A0C9T9B4"/>
<sequence length="694" mass="78485">GVTLSSDGTTHKNTTYQSHHLTYADPKANKPVTRFIGFLHEVNHTSDTQLEGWQELLTSMSQTYNECMGSQLDWREVVEKVKGMLMDHAEDQKKLVRLFLEWKRLCEREVQGERALACLPPEDVAALLWQLMGKLLEEAGGLEGWESLSNEEQQRRTETARHALHHQIGVERFNLLSPAEQAATDFFVWAGCCMHKELNAVKGGNTAMTAWWQENGIEPPIVLMNKDNAAAAVSGSSEVTKRALQVSGRGAVKALDLTGSVFRHKDDKKGQQDSLRYFLEVQLGYFLPWPDTSNTQYQSHCNGASAWLVYGPLYSPYLKIIRDRKDTRSFTNIEQNVYNAFKCTKTAEEMACLSTWGNCIGHPYMRQVRGHFRDFSNALDLGPLHAKLLSHLNSLSTNLDLILAPDTTYHEATFDGKPFEHLEAFYIIQTMARDTETYPNLRPLLKAFLQGAIKTLVRFTTEFAPGGAITNSTPAQRGLACMETTNDANEGALGTLRITLRRAPRMSLVQLNAQLKYKKNNTGRFVKTYLGPTARKFLRRKARILRTLGLEKKRRCAQVAYDKKVVQKHRDDDKRRAAQKDAEAAKFAAYIPHTTEAELLKMKVAEINFQIRWHRHFDTQVAREKDLGKRKEERLVVLQDAIGRLNHGVVKPKDGLDTRVECEDNSNNITTGEPTLGASGDEPEKTSDTEDDNF</sequence>